<dbReference type="KEGG" id="fiy:BN1229_v1_2175"/>
<dbReference type="KEGG" id="fil:BN1229_v1_2175"/>
<proteinExistence type="predicted"/>
<organism evidence="2 3">
    <name type="scientific">Candidatus Filomicrobium marinum</name>
    <dbReference type="NCBI Taxonomy" id="1608628"/>
    <lineage>
        <taxon>Bacteria</taxon>
        <taxon>Pseudomonadati</taxon>
        <taxon>Pseudomonadota</taxon>
        <taxon>Alphaproteobacteria</taxon>
        <taxon>Hyphomicrobiales</taxon>
        <taxon>Hyphomicrobiaceae</taxon>
        <taxon>Filomicrobium</taxon>
    </lineage>
</organism>
<sequence length="107" mass="11211">MHANGSVVVGGCGGDNGYVRIAGIDQPQGATGEGLGFQRDDMSSKAPKDACAVPNMRTHIKGQVSFRDERGIELPHRSLALLVPVINTQGSGQAMQSAGNHRRCLPS</sequence>
<dbReference type="AlphaFoldDB" id="A0A0D6JG92"/>
<dbReference type="Proteomes" id="UP000033187">
    <property type="component" value="Chromosome 1"/>
</dbReference>
<name>A0A0D6JG92_9HYPH</name>
<feature type="region of interest" description="Disordered" evidence="1">
    <location>
        <begin position="30"/>
        <end position="50"/>
    </location>
</feature>
<dbReference type="EMBL" id="LN829119">
    <property type="protein sequence ID" value="CPR19456.1"/>
    <property type="molecule type" value="Genomic_DNA"/>
</dbReference>
<accession>A0A0D6JG92</accession>
<reference evidence="3" key="1">
    <citation type="submission" date="2015-02" db="EMBL/GenBank/DDBJ databases">
        <authorList>
            <person name="Chooi Y.-H."/>
        </authorList>
    </citation>
    <scope>NUCLEOTIDE SEQUENCE [LARGE SCALE GENOMIC DNA]</scope>
    <source>
        <strain evidence="3">strain Y</strain>
    </source>
</reference>
<gene>
    <name evidence="2" type="ORF">YBN1229_v1_2175</name>
</gene>
<keyword evidence="3" id="KW-1185">Reference proteome</keyword>
<feature type="compositionally biased region" description="Basic and acidic residues" evidence="1">
    <location>
        <begin position="38"/>
        <end position="48"/>
    </location>
</feature>
<evidence type="ECO:0000313" key="2">
    <source>
        <dbReference type="EMBL" id="CPR19456.1"/>
    </source>
</evidence>
<evidence type="ECO:0000313" key="3">
    <source>
        <dbReference type="Proteomes" id="UP000033187"/>
    </source>
</evidence>
<protein>
    <submittedName>
        <fullName evidence="2">Uncharacterized protein</fullName>
    </submittedName>
</protein>
<evidence type="ECO:0000256" key="1">
    <source>
        <dbReference type="SAM" id="MobiDB-lite"/>
    </source>
</evidence>